<name>A0A161TLD5_9NEIS</name>
<dbReference type="STRING" id="1452487.AVW16_03935"/>
<dbReference type="OrthoDB" id="5438043at2"/>
<dbReference type="InterPro" id="IPR038765">
    <property type="entry name" value="Papain-like_cys_pep_sf"/>
</dbReference>
<dbReference type="InterPro" id="IPR013589">
    <property type="entry name" value="Bac_transglu_N"/>
</dbReference>
<dbReference type="Proteomes" id="UP000076625">
    <property type="component" value="Unassembled WGS sequence"/>
</dbReference>
<keyword evidence="3" id="KW-1185">Reference proteome</keyword>
<proteinExistence type="predicted"/>
<evidence type="ECO:0000313" key="2">
    <source>
        <dbReference type="EMBL" id="KZE24976.1"/>
    </source>
</evidence>
<dbReference type="AlphaFoldDB" id="A0A161TLD5"/>
<evidence type="ECO:0000313" key="3">
    <source>
        <dbReference type="Proteomes" id="UP000076625"/>
    </source>
</evidence>
<accession>A0A161TLD5</accession>
<dbReference type="PANTHER" id="PTHR33490:SF6">
    <property type="entry name" value="SLL1049 PROTEIN"/>
    <property type="match status" value="1"/>
</dbReference>
<reference evidence="3" key="1">
    <citation type="submission" date="2016-01" db="EMBL/GenBank/DDBJ databases">
        <title>Draft genome of Chromobacterium sp. F49.</title>
        <authorList>
            <person name="Hong K.W."/>
        </authorList>
    </citation>
    <scope>NUCLEOTIDE SEQUENCE [LARGE SCALE GENOMIC DNA]</scope>
    <source>
        <strain evidence="3">CN10</strain>
    </source>
</reference>
<dbReference type="Pfam" id="PF08379">
    <property type="entry name" value="Bact_transglu_N"/>
    <property type="match status" value="1"/>
</dbReference>
<gene>
    <name evidence="2" type="ORF">AVW16_03935</name>
</gene>
<dbReference type="RefSeq" id="WP_066614914.1">
    <property type="nucleotide sequence ID" value="NZ_LQQU01000060.1"/>
</dbReference>
<dbReference type="SMART" id="SM00460">
    <property type="entry name" value="TGc"/>
    <property type="match status" value="1"/>
</dbReference>
<evidence type="ECO:0000259" key="1">
    <source>
        <dbReference type="SMART" id="SM00460"/>
    </source>
</evidence>
<sequence>MKLAIRHETVYRYDSPARRSTQTLRMTPRDSAHQRVASWRLTLPGPASAHVDGFGNAVHLMTLDAPHEEIRLLAEGVVETQPGGWHDDADRLDPRVYCRATALTHPDDAIRALARAAADAHPAAPLDALAALSATVLAAMPYTPGRTDAATGAAEALALGAGVCQDHTQVFLAACRALGHPARYVSGYLLNDDADHAASHAWAEVWQDGAWHGFDISNQRAPDEHHLKLAVGLDYLDACPVRGVRLGGDGERLAARADVRPLDE</sequence>
<feature type="domain" description="Transglutaminase-like" evidence="1">
    <location>
        <begin position="156"/>
        <end position="218"/>
    </location>
</feature>
<dbReference type="EMBL" id="LQQU01000060">
    <property type="protein sequence ID" value="KZE24976.1"/>
    <property type="molecule type" value="Genomic_DNA"/>
</dbReference>
<protein>
    <submittedName>
        <fullName evidence="2">Transglutaminase</fullName>
    </submittedName>
</protein>
<dbReference type="Pfam" id="PF01841">
    <property type="entry name" value="Transglut_core"/>
    <property type="match status" value="1"/>
</dbReference>
<dbReference type="PANTHER" id="PTHR33490">
    <property type="entry name" value="BLR5614 PROTEIN-RELATED"/>
    <property type="match status" value="1"/>
</dbReference>
<dbReference type="InterPro" id="IPR002931">
    <property type="entry name" value="Transglutaminase-like"/>
</dbReference>
<organism evidence="2 3">
    <name type="scientific">Crenobacter luteus</name>
    <dbReference type="NCBI Taxonomy" id="1452487"/>
    <lineage>
        <taxon>Bacteria</taxon>
        <taxon>Pseudomonadati</taxon>
        <taxon>Pseudomonadota</taxon>
        <taxon>Betaproteobacteria</taxon>
        <taxon>Neisseriales</taxon>
        <taxon>Neisseriaceae</taxon>
        <taxon>Crenobacter</taxon>
    </lineage>
</organism>
<dbReference type="SUPFAM" id="SSF54001">
    <property type="entry name" value="Cysteine proteinases"/>
    <property type="match status" value="1"/>
</dbReference>
<dbReference type="Gene3D" id="3.10.620.30">
    <property type="match status" value="1"/>
</dbReference>
<comment type="caution">
    <text evidence="2">The sequence shown here is derived from an EMBL/GenBank/DDBJ whole genome shotgun (WGS) entry which is preliminary data.</text>
</comment>